<keyword evidence="5 8" id="KW-0812">Transmembrane</keyword>
<dbReference type="EMBL" id="CP027569">
    <property type="protein sequence ID" value="AVO26931.1"/>
    <property type="molecule type" value="Genomic_DNA"/>
</dbReference>
<dbReference type="RefSeq" id="WP_014015387.1">
    <property type="nucleotide sequence ID" value="NZ_CAMIZF010000017.1"/>
</dbReference>
<dbReference type="GO" id="GO:0005886">
    <property type="term" value="C:plasma membrane"/>
    <property type="evidence" value="ECO:0007669"/>
    <property type="project" value="UniProtKB-SubCell"/>
</dbReference>
<feature type="transmembrane region" description="Helical" evidence="8">
    <location>
        <begin position="7"/>
        <end position="28"/>
    </location>
</feature>
<evidence type="ECO:0000256" key="5">
    <source>
        <dbReference type="ARBA" id="ARBA00022692"/>
    </source>
</evidence>
<evidence type="ECO:0000256" key="1">
    <source>
        <dbReference type="ARBA" id="ARBA00004651"/>
    </source>
</evidence>
<sequence>MDGSKICYIYFILSQAIWGVLPAFWLLLRQLPPLYTLASRIVWASVFCFFLIIQKKLLPDLKGVRQERWQWPYIAGACIFITLNWGSYIYATTQGFILQASLAYFINPIVLVFFGGLLFHERLRPIQKLSVVVAGAGLVLAFCLYGVVPWLSFLICLTWATYSMLKKKVRLDSQVSVFIESFSMVPLSLLFIAFSEGHGLGAIGTFQGWQWLLLPATGVVTAVPMMLFSAGVKGVPITTGGMLMYLSPSITLVIGLLSGETITPPLRLTFCFAWVAVALYVYGLYQTIKGLRESECH</sequence>
<name>A0A2S0M655_MEGEL</name>
<feature type="domain" description="EamA" evidence="9">
    <location>
        <begin position="6"/>
        <end position="142"/>
    </location>
</feature>
<dbReference type="PANTHER" id="PTHR22911:SF137">
    <property type="entry name" value="SOLUTE CARRIER FAMILY 35 MEMBER G2-RELATED"/>
    <property type="match status" value="1"/>
</dbReference>
<evidence type="ECO:0000256" key="6">
    <source>
        <dbReference type="ARBA" id="ARBA00022989"/>
    </source>
</evidence>
<feature type="transmembrane region" description="Helical" evidence="8">
    <location>
        <begin position="182"/>
        <end position="204"/>
    </location>
</feature>
<keyword evidence="4" id="KW-1003">Cell membrane</keyword>
<feature type="transmembrane region" description="Helical" evidence="8">
    <location>
        <begin position="131"/>
        <end position="162"/>
    </location>
</feature>
<protein>
    <submittedName>
        <fullName evidence="10">EamA family transporter RarD</fullName>
    </submittedName>
</protein>
<dbReference type="SUPFAM" id="SSF103481">
    <property type="entry name" value="Multidrug resistance efflux transporter EmrE"/>
    <property type="match status" value="1"/>
</dbReference>
<evidence type="ECO:0000259" key="9">
    <source>
        <dbReference type="Pfam" id="PF00892"/>
    </source>
</evidence>
<dbReference type="InterPro" id="IPR000620">
    <property type="entry name" value="EamA_dom"/>
</dbReference>
<accession>A0A2S0M655</accession>
<dbReference type="NCBIfam" id="TIGR00688">
    <property type="entry name" value="rarD"/>
    <property type="match status" value="1"/>
</dbReference>
<keyword evidence="6 8" id="KW-1133">Transmembrane helix</keyword>
<feature type="transmembrane region" description="Helical" evidence="8">
    <location>
        <begin position="266"/>
        <end position="285"/>
    </location>
</feature>
<evidence type="ECO:0000256" key="8">
    <source>
        <dbReference type="SAM" id="Phobius"/>
    </source>
</evidence>
<feature type="transmembrane region" description="Helical" evidence="8">
    <location>
        <begin position="97"/>
        <end position="119"/>
    </location>
</feature>
<dbReference type="Proteomes" id="UP000238358">
    <property type="component" value="Chromosome"/>
</dbReference>
<evidence type="ECO:0000256" key="4">
    <source>
        <dbReference type="ARBA" id="ARBA00022475"/>
    </source>
</evidence>
<evidence type="ECO:0000256" key="3">
    <source>
        <dbReference type="ARBA" id="ARBA00022448"/>
    </source>
</evidence>
<feature type="transmembrane region" description="Helical" evidence="8">
    <location>
        <begin position="73"/>
        <end position="91"/>
    </location>
</feature>
<dbReference type="InterPro" id="IPR037185">
    <property type="entry name" value="EmrE-like"/>
</dbReference>
<proteinExistence type="inferred from homology"/>
<feature type="domain" description="EamA" evidence="9">
    <location>
        <begin position="151"/>
        <end position="281"/>
    </location>
</feature>
<evidence type="ECO:0000256" key="7">
    <source>
        <dbReference type="ARBA" id="ARBA00023136"/>
    </source>
</evidence>
<dbReference type="InterPro" id="IPR004626">
    <property type="entry name" value="RarD"/>
</dbReference>
<keyword evidence="3" id="KW-0813">Transport</keyword>
<feature type="transmembrane region" description="Helical" evidence="8">
    <location>
        <begin position="242"/>
        <end position="259"/>
    </location>
</feature>
<gene>
    <name evidence="10" type="primary">rarD</name>
    <name evidence="10" type="ORF">C6Y28_04505</name>
</gene>
<feature type="transmembrane region" description="Helical" evidence="8">
    <location>
        <begin position="211"/>
        <end position="230"/>
    </location>
</feature>
<dbReference type="AlphaFoldDB" id="A0A2S0M655"/>
<organism evidence="10 11">
    <name type="scientific">Megasphaera elsdenii</name>
    <dbReference type="NCBI Taxonomy" id="907"/>
    <lineage>
        <taxon>Bacteria</taxon>
        <taxon>Bacillati</taxon>
        <taxon>Bacillota</taxon>
        <taxon>Negativicutes</taxon>
        <taxon>Veillonellales</taxon>
        <taxon>Veillonellaceae</taxon>
        <taxon>Megasphaera</taxon>
    </lineage>
</organism>
<dbReference type="Pfam" id="PF00892">
    <property type="entry name" value="EamA"/>
    <property type="match status" value="2"/>
</dbReference>
<keyword evidence="7 8" id="KW-0472">Membrane</keyword>
<feature type="transmembrane region" description="Helical" evidence="8">
    <location>
        <begin position="34"/>
        <end position="53"/>
    </location>
</feature>
<evidence type="ECO:0000313" key="11">
    <source>
        <dbReference type="Proteomes" id="UP000238358"/>
    </source>
</evidence>
<dbReference type="OrthoDB" id="369870at2"/>
<dbReference type="PANTHER" id="PTHR22911">
    <property type="entry name" value="ACYL-MALONYL CONDENSING ENZYME-RELATED"/>
    <property type="match status" value="1"/>
</dbReference>
<dbReference type="GeneID" id="97491364"/>
<comment type="subcellular location">
    <subcellularLocation>
        <location evidence="1">Cell membrane</location>
        <topology evidence="1">Multi-pass membrane protein</topology>
    </subcellularLocation>
</comment>
<evidence type="ECO:0000313" key="10">
    <source>
        <dbReference type="EMBL" id="AVO26931.1"/>
    </source>
</evidence>
<reference evidence="10 11" key="1">
    <citation type="journal article" date="2018" name="Genome Announc.">
        <title>Complete genomes of two Megasphaera elsdenii strains, NCIMB 702410 and ATCC 25940.</title>
        <authorList>
            <person name="Hatmaker E.A."/>
            <person name="O'Dell K."/>
            <person name="Riley L.A."/>
            <person name="Klingeman D.M."/>
            <person name="Guss A.M."/>
        </authorList>
    </citation>
    <scope>NUCLEOTIDE SEQUENCE [LARGE SCALE GENOMIC DNA]</scope>
    <source>
        <strain evidence="10 11">NCIMB702410</strain>
    </source>
</reference>
<comment type="similarity">
    <text evidence="2">Belongs to the EamA transporter family.</text>
</comment>
<evidence type="ECO:0000256" key="2">
    <source>
        <dbReference type="ARBA" id="ARBA00007362"/>
    </source>
</evidence>